<feature type="transmembrane region" description="Helical" evidence="2">
    <location>
        <begin position="85"/>
        <end position="103"/>
    </location>
</feature>
<keyword evidence="2" id="KW-1133">Transmembrane helix</keyword>
<keyword evidence="2" id="KW-0472">Membrane</keyword>
<gene>
    <name evidence="3" type="ORF">JOF55_001472</name>
</gene>
<dbReference type="AlphaFoldDB" id="A0AAE3ZCR1"/>
<comment type="caution">
    <text evidence="3">The sequence shown here is derived from an EMBL/GenBank/DDBJ whole genome shotgun (WGS) entry which is preliminary data.</text>
</comment>
<dbReference type="SUPFAM" id="SSF53474">
    <property type="entry name" value="alpha/beta-Hydrolases"/>
    <property type="match status" value="1"/>
</dbReference>
<keyword evidence="4" id="KW-1185">Reference proteome</keyword>
<feature type="transmembrane region" description="Helical" evidence="2">
    <location>
        <begin position="174"/>
        <end position="192"/>
    </location>
</feature>
<evidence type="ECO:0000256" key="1">
    <source>
        <dbReference type="SAM" id="MobiDB-lite"/>
    </source>
</evidence>
<dbReference type="Proteomes" id="UP001180845">
    <property type="component" value="Unassembled WGS sequence"/>
</dbReference>
<evidence type="ECO:0008006" key="5">
    <source>
        <dbReference type="Google" id="ProtNLM"/>
    </source>
</evidence>
<feature type="transmembrane region" description="Helical" evidence="2">
    <location>
        <begin position="231"/>
        <end position="252"/>
    </location>
</feature>
<protein>
    <recommendedName>
        <fullName evidence="5">Lipase (Class 3)</fullName>
    </recommendedName>
</protein>
<feature type="transmembrane region" description="Helical" evidence="2">
    <location>
        <begin position="373"/>
        <end position="397"/>
    </location>
</feature>
<feature type="transmembrane region" description="Helical" evidence="2">
    <location>
        <begin position="115"/>
        <end position="136"/>
    </location>
</feature>
<dbReference type="RefSeq" id="WP_310271502.1">
    <property type="nucleotide sequence ID" value="NZ_JAVDXW010000001.1"/>
</dbReference>
<organism evidence="3 4">
    <name type="scientific">Haloactinomyces albus</name>
    <dbReference type="NCBI Taxonomy" id="1352928"/>
    <lineage>
        <taxon>Bacteria</taxon>
        <taxon>Bacillati</taxon>
        <taxon>Actinomycetota</taxon>
        <taxon>Actinomycetes</taxon>
        <taxon>Actinopolysporales</taxon>
        <taxon>Actinopolysporaceae</taxon>
        <taxon>Haloactinomyces</taxon>
    </lineage>
</organism>
<evidence type="ECO:0000313" key="3">
    <source>
        <dbReference type="EMBL" id="MDR7301291.1"/>
    </source>
</evidence>
<reference evidence="3" key="1">
    <citation type="submission" date="2023-07" db="EMBL/GenBank/DDBJ databases">
        <title>Sequencing the genomes of 1000 actinobacteria strains.</title>
        <authorList>
            <person name="Klenk H.-P."/>
        </authorList>
    </citation>
    <scope>NUCLEOTIDE SEQUENCE</scope>
    <source>
        <strain evidence="3">DSM 45977</strain>
    </source>
</reference>
<feature type="transmembrane region" description="Helical" evidence="2">
    <location>
        <begin position="417"/>
        <end position="439"/>
    </location>
</feature>
<name>A0AAE3ZCR1_9ACTN</name>
<feature type="transmembrane region" description="Helical" evidence="2">
    <location>
        <begin position="330"/>
        <end position="352"/>
    </location>
</feature>
<evidence type="ECO:0000256" key="2">
    <source>
        <dbReference type="SAM" id="Phobius"/>
    </source>
</evidence>
<evidence type="ECO:0000313" key="4">
    <source>
        <dbReference type="Proteomes" id="UP001180845"/>
    </source>
</evidence>
<feature type="transmembrane region" description="Helical" evidence="2">
    <location>
        <begin position="300"/>
        <end position="318"/>
    </location>
</feature>
<feature type="transmembrane region" description="Helical" evidence="2">
    <location>
        <begin position="518"/>
        <end position="542"/>
    </location>
</feature>
<feature type="region of interest" description="Disordered" evidence="1">
    <location>
        <begin position="777"/>
        <end position="888"/>
    </location>
</feature>
<accession>A0AAE3ZCR1</accession>
<proteinExistence type="predicted"/>
<feature type="transmembrane region" description="Helical" evidence="2">
    <location>
        <begin position="486"/>
        <end position="506"/>
    </location>
</feature>
<keyword evidence="2" id="KW-0812">Transmembrane</keyword>
<dbReference type="Gene3D" id="3.40.50.1820">
    <property type="entry name" value="alpha/beta hydrolase"/>
    <property type="match status" value="1"/>
</dbReference>
<sequence>MQAPGPDTRVVELRVHGILGTTPHDLTDSVASVDVAGDGVGRIVRPADRLLRPVSGPALTAGEHSVSRVVEGYAWGEMTSGGAKATWALLFPFALANMAHWMLPPSRSDSPLSRGLAFVLRALMRVAALLLTMLFVAQSTVIGLDLFAAQCLRVGSGCMGYVPDVVRHAETARSILALLAVSSVILAMQWLSTVSWRVLAPRPEDPHDSARAPVLPGSNVVTDPDTPALRALHVVAALSTVVLLALGGPLAVDTDPRRLAAAGLLVLCLLGTVALDDPTGTGSHGSRALRSALGRRPRRLLVAAAAVLVAATALAPPPLDGPLPGSGPTIDALTAGLLLTCTALGLLLIPAARAARQTGTRLPRHLRPWAGGWMAAPTLLVACLLGIGFGAGLTLSLRQALGDPRLVLPPAYTSVALFWGATTVLTVLAALVIVPYAWLRWWRATRTEKGVSPEVALLHAGRPQDQQRAAGAWQWAELQRRYGHRLLLFVAAVLTVGTCVSLALRLLGVPHSFEWSRWLSGLGVGALAALAAAALRTVHLAVRRPQAARRLGVLCDLTLFWPRAAHPVVPPCYAVKVVPELVRRATEHLADPDTRVVLVGHSQGSLLATVAAARLMDSLPESDRERIGLVTAGSQLQWAYSRAFPGTAPHDAQRKLAGALGGRWRSLCRGTDPLGGAVSTWNRQVHDGKLLGVGFRSDGTEGPLPAATRGPTGALVLGGDHWMPDPQRGPFGLRRWVPGVLQHSEYSGDPEWDRAVAMAAGLEIPVRGAQLPLCTPATTATPSLEPHPVPGTVPDGTVPDDDGASLDVAGGQHEEASHPVNTPAPAEPVNGHTSDVATEPPQQTIPGTIETSRNIEPRRSITEPPEATDPRGKTPPWERAAALHPLDH</sequence>
<feature type="compositionally biased region" description="Polar residues" evidence="1">
    <location>
        <begin position="831"/>
        <end position="852"/>
    </location>
</feature>
<dbReference type="EMBL" id="JAVDXW010000001">
    <property type="protein sequence ID" value="MDR7301291.1"/>
    <property type="molecule type" value="Genomic_DNA"/>
</dbReference>
<dbReference type="InterPro" id="IPR029058">
    <property type="entry name" value="AB_hydrolase_fold"/>
</dbReference>